<feature type="compositionally biased region" description="Basic and acidic residues" evidence="4">
    <location>
        <begin position="1"/>
        <end position="50"/>
    </location>
</feature>
<gene>
    <name evidence="5" type="ORF">N657DRAFT_649713</name>
</gene>
<feature type="region of interest" description="Disordered" evidence="4">
    <location>
        <begin position="1"/>
        <end position="80"/>
    </location>
</feature>
<keyword evidence="2" id="KW-0863">Zinc-finger</keyword>
<reference evidence="5" key="2">
    <citation type="submission" date="2023-05" db="EMBL/GenBank/DDBJ databases">
        <authorList>
            <consortium name="Lawrence Berkeley National Laboratory"/>
            <person name="Steindorff A."/>
            <person name="Hensen N."/>
            <person name="Bonometti L."/>
            <person name="Westerberg I."/>
            <person name="Brannstrom I.O."/>
            <person name="Guillou S."/>
            <person name="Cros-Aarteil S."/>
            <person name="Calhoun S."/>
            <person name="Haridas S."/>
            <person name="Kuo A."/>
            <person name="Mondo S."/>
            <person name="Pangilinan J."/>
            <person name="Riley R."/>
            <person name="Labutti K."/>
            <person name="Andreopoulos B."/>
            <person name="Lipzen A."/>
            <person name="Chen C."/>
            <person name="Yanf M."/>
            <person name="Daum C."/>
            <person name="Ng V."/>
            <person name="Clum A."/>
            <person name="Ohm R."/>
            <person name="Martin F."/>
            <person name="Silar P."/>
            <person name="Natvig D."/>
            <person name="Lalanne C."/>
            <person name="Gautier V."/>
            <person name="Ament-Velasquez S.L."/>
            <person name="Kruys A."/>
            <person name="Hutchinson M.I."/>
            <person name="Powell A.J."/>
            <person name="Barry K."/>
            <person name="Miller A.N."/>
            <person name="Grigoriev I.V."/>
            <person name="Debuchy R."/>
            <person name="Gladieux P."/>
            <person name="Thoren M.H."/>
            <person name="Johannesson H."/>
        </authorList>
    </citation>
    <scope>NUCLEOTIDE SEQUENCE</scope>
    <source>
        <strain evidence="5">CBS 731.68</strain>
    </source>
</reference>
<keyword evidence="6" id="KW-1185">Reference proteome</keyword>
<dbReference type="GO" id="GO:0008270">
    <property type="term" value="F:zinc ion binding"/>
    <property type="evidence" value="ECO:0007669"/>
    <property type="project" value="UniProtKB-KW"/>
</dbReference>
<sequence length="128" mass="15244">MEPSADHLDVPRDFRKSGLRKRDHDDPSEDNRIVRERSTSRHREVQRNAEDQSTTLKAQHDILQYREAPRKKEKMGREYGNWEKRPIRQRKRGVFCHVCEKQRPIKEDFSCGGCGHEICVLCLNKWTD</sequence>
<dbReference type="GeneID" id="87830549"/>
<organism evidence="5 6">
    <name type="scientific">Parathielavia appendiculata</name>
    <dbReference type="NCBI Taxonomy" id="2587402"/>
    <lineage>
        <taxon>Eukaryota</taxon>
        <taxon>Fungi</taxon>
        <taxon>Dikarya</taxon>
        <taxon>Ascomycota</taxon>
        <taxon>Pezizomycotina</taxon>
        <taxon>Sordariomycetes</taxon>
        <taxon>Sordariomycetidae</taxon>
        <taxon>Sordariales</taxon>
        <taxon>Chaetomiaceae</taxon>
        <taxon>Parathielavia</taxon>
    </lineage>
</organism>
<feature type="compositionally biased region" description="Basic and acidic residues" evidence="4">
    <location>
        <begin position="58"/>
        <end position="80"/>
    </location>
</feature>
<accession>A0AAN6TSN0</accession>
<evidence type="ECO:0000256" key="3">
    <source>
        <dbReference type="ARBA" id="ARBA00022833"/>
    </source>
</evidence>
<evidence type="ECO:0000313" key="5">
    <source>
        <dbReference type="EMBL" id="KAK4119929.1"/>
    </source>
</evidence>
<dbReference type="AlphaFoldDB" id="A0AAN6TSN0"/>
<evidence type="ECO:0000256" key="1">
    <source>
        <dbReference type="ARBA" id="ARBA00022723"/>
    </source>
</evidence>
<name>A0AAN6TSN0_9PEZI</name>
<dbReference type="PROSITE" id="PS00518">
    <property type="entry name" value="ZF_RING_1"/>
    <property type="match status" value="1"/>
</dbReference>
<comment type="caution">
    <text evidence="5">The sequence shown here is derived from an EMBL/GenBank/DDBJ whole genome shotgun (WGS) entry which is preliminary data.</text>
</comment>
<protein>
    <submittedName>
        <fullName evidence="5">Uncharacterized protein</fullName>
    </submittedName>
</protein>
<evidence type="ECO:0000313" key="6">
    <source>
        <dbReference type="Proteomes" id="UP001302602"/>
    </source>
</evidence>
<proteinExistence type="predicted"/>
<dbReference type="EMBL" id="MU853243">
    <property type="protein sequence ID" value="KAK4119929.1"/>
    <property type="molecule type" value="Genomic_DNA"/>
</dbReference>
<keyword evidence="1" id="KW-0479">Metal-binding</keyword>
<evidence type="ECO:0000256" key="2">
    <source>
        <dbReference type="ARBA" id="ARBA00022771"/>
    </source>
</evidence>
<reference evidence="5" key="1">
    <citation type="journal article" date="2023" name="Mol. Phylogenet. Evol.">
        <title>Genome-scale phylogeny and comparative genomics of the fungal order Sordariales.</title>
        <authorList>
            <person name="Hensen N."/>
            <person name="Bonometti L."/>
            <person name="Westerberg I."/>
            <person name="Brannstrom I.O."/>
            <person name="Guillou S."/>
            <person name="Cros-Aarteil S."/>
            <person name="Calhoun S."/>
            <person name="Haridas S."/>
            <person name="Kuo A."/>
            <person name="Mondo S."/>
            <person name="Pangilinan J."/>
            <person name="Riley R."/>
            <person name="LaButti K."/>
            <person name="Andreopoulos B."/>
            <person name="Lipzen A."/>
            <person name="Chen C."/>
            <person name="Yan M."/>
            <person name="Daum C."/>
            <person name="Ng V."/>
            <person name="Clum A."/>
            <person name="Steindorff A."/>
            <person name="Ohm R.A."/>
            <person name="Martin F."/>
            <person name="Silar P."/>
            <person name="Natvig D.O."/>
            <person name="Lalanne C."/>
            <person name="Gautier V."/>
            <person name="Ament-Velasquez S.L."/>
            <person name="Kruys A."/>
            <person name="Hutchinson M.I."/>
            <person name="Powell A.J."/>
            <person name="Barry K."/>
            <person name="Miller A.N."/>
            <person name="Grigoriev I.V."/>
            <person name="Debuchy R."/>
            <person name="Gladieux P."/>
            <person name="Hiltunen Thoren M."/>
            <person name="Johannesson H."/>
        </authorList>
    </citation>
    <scope>NUCLEOTIDE SEQUENCE</scope>
    <source>
        <strain evidence="5">CBS 731.68</strain>
    </source>
</reference>
<keyword evidence="3" id="KW-0862">Zinc</keyword>
<dbReference type="Proteomes" id="UP001302602">
    <property type="component" value="Unassembled WGS sequence"/>
</dbReference>
<dbReference type="InterPro" id="IPR017907">
    <property type="entry name" value="Znf_RING_CS"/>
</dbReference>
<dbReference type="RefSeq" id="XP_062643702.1">
    <property type="nucleotide sequence ID" value="XM_062793780.1"/>
</dbReference>
<evidence type="ECO:0000256" key="4">
    <source>
        <dbReference type="SAM" id="MobiDB-lite"/>
    </source>
</evidence>